<dbReference type="InterPro" id="IPR004695">
    <property type="entry name" value="SLAC1/Mae1/Ssu1/TehA"/>
</dbReference>
<feature type="transmembrane region" description="Helical" evidence="8">
    <location>
        <begin position="127"/>
        <end position="151"/>
    </location>
</feature>
<evidence type="ECO:0000256" key="8">
    <source>
        <dbReference type="SAM" id="Phobius"/>
    </source>
</evidence>
<comment type="similarity">
    <text evidence="2">Belongs to the tellurite-resistance/dicarboxylate transporter (TDT) family.</text>
</comment>
<evidence type="ECO:0000256" key="5">
    <source>
        <dbReference type="ARBA" id="ARBA00022692"/>
    </source>
</evidence>
<evidence type="ECO:0000256" key="3">
    <source>
        <dbReference type="ARBA" id="ARBA00022448"/>
    </source>
</evidence>
<proteinExistence type="inferred from homology"/>
<protein>
    <recommendedName>
        <fullName evidence="11">Sulfite efflux pump SSU1</fullName>
    </recommendedName>
</protein>
<dbReference type="AlphaFoldDB" id="A0A8H7VB18"/>
<dbReference type="InterPro" id="IPR038665">
    <property type="entry name" value="Voltage-dep_anion_channel_sf"/>
</dbReference>
<dbReference type="GO" id="GO:0000319">
    <property type="term" value="F:sulfite transmembrane transporter activity"/>
    <property type="evidence" value="ECO:0007669"/>
    <property type="project" value="TreeGrafter"/>
</dbReference>
<feature type="transmembrane region" description="Helical" evidence="8">
    <location>
        <begin position="61"/>
        <end position="83"/>
    </location>
</feature>
<keyword evidence="6 8" id="KW-1133">Transmembrane helix</keyword>
<organism evidence="9 10">
    <name type="scientific">Mucor plumbeus</name>
    <dbReference type="NCBI Taxonomy" id="97098"/>
    <lineage>
        <taxon>Eukaryota</taxon>
        <taxon>Fungi</taxon>
        <taxon>Fungi incertae sedis</taxon>
        <taxon>Mucoromycota</taxon>
        <taxon>Mucoromycotina</taxon>
        <taxon>Mucoromycetes</taxon>
        <taxon>Mucorales</taxon>
        <taxon>Mucorineae</taxon>
        <taxon>Mucoraceae</taxon>
        <taxon>Mucor</taxon>
    </lineage>
</organism>
<evidence type="ECO:0000313" key="10">
    <source>
        <dbReference type="Proteomes" id="UP000650833"/>
    </source>
</evidence>
<sequence length="278" mass="30368">MGLTTITNFTVLAIIDKFAWGRNLAFVLWIIEYILTIITVLVVPYFVIVHHNHALETMNGTWLLPLIPCVVASASGGLIAQYLDHDRALVILIISIITMGMGLSLALSVIVIYFYRLIVNKLPPREVIISSFLPLGPLGQGAYGLIQLGIASKTILGDHYIVGLGDVAHSVGFLTALFLWGYGVWYLVVATFSVAITTKDGIPFNMGWWALTFPLGVFTTATLSFGKILDSMFFLVLGAIFTCSLVLIWLSVMAKTLKGIFTTEVFYAPCLTPVTSSL</sequence>
<keyword evidence="7 8" id="KW-0472">Membrane</keyword>
<dbReference type="OrthoDB" id="1099at2759"/>
<feature type="transmembrane region" description="Helical" evidence="8">
    <location>
        <begin position="232"/>
        <end position="252"/>
    </location>
</feature>
<dbReference type="Proteomes" id="UP000650833">
    <property type="component" value="Unassembled WGS sequence"/>
</dbReference>
<feature type="transmembrane region" description="Helical" evidence="8">
    <location>
        <begin position="171"/>
        <end position="196"/>
    </location>
</feature>
<dbReference type="PANTHER" id="PTHR31686">
    <property type="match status" value="1"/>
</dbReference>
<comment type="subcellular location">
    <subcellularLocation>
        <location evidence="1">Cell membrane</location>
        <topology evidence="1">Multi-pass membrane protein</topology>
    </subcellularLocation>
</comment>
<dbReference type="InterPro" id="IPR051629">
    <property type="entry name" value="Sulfite_efflux_TDT"/>
</dbReference>
<evidence type="ECO:0000256" key="2">
    <source>
        <dbReference type="ARBA" id="ARBA00008566"/>
    </source>
</evidence>
<reference evidence="9" key="1">
    <citation type="submission" date="2020-12" db="EMBL/GenBank/DDBJ databases">
        <title>Metabolic potential, ecology and presence of endohyphal bacteria is reflected in genomic diversity of Mucoromycotina.</title>
        <authorList>
            <person name="Muszewska A."/>
            <person name="Okrasinska A."/>
            <person name="Steczkiewicz K."/>
            <person name="Drgas O."/>
            <person name="Orlowska M."/>
            <person name="Perlinska-Lenart U."/>
            <person name="Aleksandrzak-Piekarczyk T."/>
            <person name="Szatraj K."/>
            <person name="Zielenkiewicz U."/>
            <person name="Pilsyk S."/>
            <person name="Malc E."/>
            <person name="Mieczkowski P."/>
            <person name="Kruszewska J.S."/>
            <person name="Biernat P."/>
            <person name="Pawlowska J."/>
        </authorList>
    </citation>
    <scope>NUCLEOTIDE SEQUENCE</scope>
    <source>
        <strain evidence="9">CBS 226.32</strain>
    </source>
</reference>
<dbReference type="GO" id="GO:0005886">
    <property type="term" value="C:plasma membrane"/>
    <property type="evidence" value="ECO:0007669"/>
    <property type="project" value="UniProtKB-SubCell"/>
</dbReference>
<name>A0A8H7VB18_9FUNG</name>
<keyword evidence="10" id="KW-1185">Reference proteome</keyword>
<evidence type="ECO:0000256" key="1">
    <source>
        <dbReference type="ARBA" id="ARBA00004651"/>
    </source>
</evidence>
<keyword evidence="4" id="KW-1003">Cell membrane</keyword>
<feature type="transmembrane region" description="Helical" evidence="8">
    <location>
        <begin position="89"/>
        <end position="115"/>
    </location>
</feature>
<evidence type="ECO:0000256" key="7">
    <source>
        <dbReference type="ARBA" id="ARBA00023136"/>
    </source>
</evidence>
<feature type="transmembrane region" description="Helical" evidence="8">
    <location>
        <begin position="208"/>
        <end position="226"/>
    </location>
</feature>
<gene>
    <name evidence="9" type="ORF">INT46_005970</name>
</gene>
<keyword evidence="3" id="KW-0813">Transport</keyword>
<feature type="transmembrane region" description="Helical" evidence="8">
    <location>
        <begin position="26"/>
        <end position="49"/>
    </location>
</feature>
<evidence type="ECO:0000256" key="4">
    <source>
        <dbReference type="ARBA" id="ARBA00022475"/>
    </source>
</evidence>
<dbReference type="PANTHER" id="PTHR31686:SF1">
    <property type="entry name" value="SULFITE EFFLUX PUMP SSU1"/>
    <property type="match status" value="1"/>
</dbReference>
<evidence type="ECO:0000256" key="6">
    <source>
        <dbReference type="ARBA" id="ARBA00022989"/>
    </source>
</evidence>
<dbReference type="Pfam" id="PF03595">
    <property type="entry name" value="SLAC1"/>
    <property type="match status" value="1"/>
</dbReference>
<comment type="caution">
    <text evidence="9">The sequence shown here is derived from an EMBL/GenBank/DDBJ whole genome shotgun (WGS) entry which is preliminary data.</text>
</comment>
<dbReference type="EMBL" id="JAEPRC010000120">
    <property type="protein sequence ID" value="KAG2207849.1"/>
    <property type="molecule type" value="Genomic_DNA"/>
</dbReference>
<evidence type="ECO:0000313" key="9">
    <source>
        <dbReference type="EMBL" id="KAG2207849.1"/>
    </source>
</evidence>
<accession>A0A8H7VB18</accession>
<dbReference type="Gene3D" id="1.50.10.150">
    <property type="entry name" value="Voltage-dependent anion channel"/>
    <property type="match status" value="1"/>
</dbReference>
<keyword evidence="5 8" id="KW-0812">Transmembrane</keyword>
<evidence type="ECO:0008006" key="11">
    <source>
        <dbReference type="Google" id="ProtNLM"/>
    </source>
</evidence>